<protein>
    <submittedName>
        <fullName evidence="2">Uncharacterized protein</fullName>
    </submittedName>
</protein>
<dbReference type="KEGG" id="mrr:Moror_16907"/>
<feature type="region of interest" description="Disordered" evidence="1">
    <location>
        <begin position="83"/>
        <end position="111"/>
    </location>
</feature>
<evidence type="ECO:0000313" key="2">
    <source>
        <dbReference type="EMBL" id="ESK89690.1"/>
    </source>
</evidence>
<comment type="caution">
    <text evidence="2">The sequence shown here is derived from an EMBL/GenBank/DDBJ whole genome shotgun (WGS) entry which is preliminary data.</text>
</comment>
<accession>V2XB47</accession>
<dbReference type="Proteomes" id="UP000017559">
    <property type="component" value="Unassembled WGS sequence"/>
</dbReference>
<proteinExistence type="predicted"/>
<reference evidence="2 3" key="1">
    <citation type="journal article" date="2014" name="BMC Genomics">
        <title>Genome and secretome analysis of the hemibiotrophic fungal pathogen, Moniliophthora roreri, which causes frosty pod rot disease of cacao: mechanisms of the biotrophic and necrotrophic phases.</title>
        <authorList>
            <person name="Meinhardt L.W."/>
            <person name="Costa G.G.L."/>
            <person name="Thomazella D.P.T."/>
            <person name="Teixeira P.J.P.L."/>
            <person name="Carazzolle M.F."/>
            <person name="Schuster S.C."/>
            <person name="Carlson J.E."/>
            <person name="Guiltinan M.J."/>
            <person name="Mieczkowski P."/>
            <person name="Farmer A."/>
            <person name="Ramaraj T."/>
            <person name="Crozier J."/>
            <person name="Davis R.E."/>
            <person name="Shao J."/>
            <person name="Melnick R.L."/>
            <person name="Pereira G.A.G."/>
            <person name="Bailey B.A."/>
        </authorList>
    </citation>
    <scope>NUCLEOTIDE SEQUENCE [LARGE SCALE GENOMIC DNA]</scope>
    <source>
        <strain evidence="2 3">MCA 2997</strain>
    </source>
</reference>
<dbReference type="EMBL" id="AWSO01000528">
    <property type="protein sequence ID" value="ESK89690.1"/>
    <property type="molecule type" value="Genomic_DNA"/>
</dbReference>
<keyword evidence="3" id="KW-1185">Reference proteome</keyword>
<gene>
    <name evidence="2" type="ORF">Moror_16907</name>
</gene>
<organism evidence="2 3">
    <name type="scientific">Moniliophthora roreri (strain MCA 2997)</name>
    <name type="common">Cocoa frosty pod rot fungus</name>
    <name type="synonym">Crinipellis roreri</name>
    <dbReference type="NCBI Taxonomy" id="1381753"/>
    <lineage>
        <taxon>Eukaryota</taxon>
        <taxon>Fungi</taxon>
        <taxon>Dikarya</taxon>
        <taxon>Basidiomycota</taxon>
        <taxon>Agaricomycotina</taxon>
        <taxon>Agaricomycetes</taxon>
        <taxon>Agaricomycetidae</taxon>
        <taxon>Agaricales</taxon>
        <taxon>Marasmiineae</taxon>
        <taxon>Marasmiaceae</taxon>
        <taxon>Moniliophthora</taxon>
    </lineage>
</organism>
<dbReference type="AlphaFoldDB" id="V2XB47"/>
<name>V2XB47_MONRO</name>
<sequence length="111" mass="12143">MASPSALPTFPFTVAYRILHMWYHILGRTAPTTLAPSTSHGPYDDASAAGTESVRVYTTPPVSPSPSFYTCYEEAVVALEQEEDVHGLQSGDLESPKKDLEVQTLEVEDLK</sequence>
<evidence type="ECO:0000313" key="3">
    <source>
        <dbReference type="Proteomes" id="UP000017559"/>
    </source>
</evidence>
<evidence type="ECO:0000256" key="1">
    <source>
        <dbReference type="SAM" id="MobiDB-lite"/>
    </source>
</evidence>
<dbReference type="HOGENOM" id="CLU_2159037_0_0_1"/>